<sequence length="302" mass="34933">MGEVDFFCNLIGCRKPLFTSAWVTKCSHIFCEEHGNVISQNQVCPACNESLLGNHDATIQNLNPPDIFRSMVLTGLRPDVIVDIIARSMAFRTYQMAQERAYYDSTIQTLETQMNKLEAAHKSEITKMENEMAVLNKRQQQLLTELETQKFRVQELERILNEKNRQIQTMQMKYESLRCNASFQHFQSQDSSSQQPPPRSFGQRLIPPAQPKPTAKTYMTQDCFLQGLSQGYRNQPTNCNEAREKVTIQDSFLQGLSQNYRNQPPNCNETREKANETCFMLNNFRTKPRISPSFPFFRSDKS</sequence>
<dbReference type="GO" id="GO:0007131">
    <property type="term" value="P:reciprocal meiotic recombination"/>
    <property type="evidence" value="ECO:0007669"/>
    <property type="project" value="InterPro"/>
</dbReference>
<dbReference type="Proteomes" id="UP001152759">
    <property type="component" value="Chromosome 10"/>
</dbReference>
<dbReference type="Pfam" id="PF14634">
    <property type="entry name" value="zf-RING_5"/>
    <property type="match status" value="1"/>
</dbReference>
<dbReference type="GO" id="GO:0008270">
    <property type="term" value="F:zinc ion binding"/>
    <property type="evidence" value="ECO:0007669"/>
    <property type="project" value="UniProtKB-KW"/>
</dbReference>
<evidence type="ECO:0000256" key="1">
    <source>
        <dbReference type="ARBA" id="ARBA00022771"/>
    </source>
</evidence>
<feature type="region of interest" description="Disordered" evidence="4">
    <location>
        <begin position="185"/>
        <end position="213"/>
    </location>
</feature>
<keyword evidence="1" id="KW-0863">Zinc-finger</keyword>
<evidence type="ECO:0000259" key="5">
    <source>
        <dbReference type="Pfam" id="PF14634"/>
    </source>
</evidence>
<keyword evidence="3" id="KW-0175">Coiled coil</keyword>
<keyword evidence="7" id="KW-1185">Reference proteome</keyword>
<name>A0A9P0EZK4_BEMTA</name>
<keyword evidence="1" id="KW-0479">Metal-binding</keyword>
<protein>
    <recommendedName>
        <fullName evidence="5">RING-type domain-containing protein</fullName>
    </recommendedName>
</protein>
<organism evidence="6 7">
    <name type="scientific">Bemisia tabaci</name>
    <name type="common">Sweetpotato whitefly</name>
    <name type="synonym">Aleurodes tabaci</name>
    <dbReference type="NCBI Taxonomy" id="7038"/>
    <lineage>
        <taxon>Eukaryota</taxon>
        <taxon>Metazoa</taxon>
        <taxon>Ecdysozoa</taxon>
        <taxon>Arthropoda</taxon>
        <taxon>Hexapoda</taxon>
        <taxon>Insecta</taxon>
        <taxon>Pterygota</taxon>
        <taxon>Neoptera</taxon>
        <taxon>Paraneoptera</taxon>
        <taxon>Hemiptera</taxon>
        <taxon>Sternorrhyncha</taxon>
        <taxon>Aleyrodoidea</taxon>
        <taxon>Aleyrodidae</taxon>
        <taxon>Aleyrodinae</taxon>
        <taxon>Bemisia</taxon>
    </lineage>
</organism>
<dbReference type="EMBL" id="OU963871">
    <property type="protein sequence ID" value="CAH0383437.1"/>
    <property type="molecule type" value="Genomic_DNA"/>
</dbReference>
<evidence type="ECO:0000256" key="2">
    <source>
        <dbReference type="ARBA" id="ARBA00022833"/>
    </source>
</evidence>
<reference evidence="6" key="1">
    <citation type="submission" date="2021-12" db="EMBL/GenBank/DDBJ databases">
        <authorList>
            <person name="King R."/>
        </authorList>
    </citation>
    <scope>NUCLEOTIDE SEQUENCE</scope>
</reference>
<feature type="coiled-coil region" evidence="3">
    <location>
        <begin position="107"/>
        <end position="180"/>
    </location>
</feature>
<keyword evidence="2" id="KW-0862">Zinc</keyword>
<dbReference type="InterPro" id="IPR042448">
    <property type="entry name" value="CCNB1IP1"/>
</dbReference>
<evidence type="ECO:0000313" key="7">
    <source>
        <dbReference type="Proteomes" id="UP001152759"/>
    </source>
</evidence>
<dbReference type="GO" id="GO:0061630">
    <property type="term" value="F:ubiquitin protein ligase activity"/>
    <property type="evidence" value="ECO:0007669"/>
    <property type="project" value="InterPro"/>
</dbReference>
<dbReference type="PANTHER" id="PTHR14305:SF0">
    <property type="entry name" value="E3 UBIQUITIN-PROTEIN LIGASE CCNB1IP1"/>
    <property type="match status" value="1"/>
</dbReference>
<accession>A0A9P0EZK4</accession>
<feature type="compositionally biased region" description="Low complexity" evidence="4">
    <location>
        <begin position="185"/>
        <end position="194"/>
    </location>
</feature>
<proteinExistence type="predicted"/>
<gene>
    <name evidence="6" type="ORF">BEMITA_LOCUS2888</name>
</gene>
<evidence type="ECO:0000313" key="6">
    <source>
        <dbReference type="EMBL" id="CAH0383437.1"/>
    </source>
</evidence>
<dbReference type="PANTHER" id="PTHR14305">
    <property type="entry name" value="E3 UBIQUITIN-PROTEIN LIGASE CCNB1IP1"/>
    <property type="match status" value="1"/>
</dbReference>
<evidence type="ECO:0000256" key="3">
    <source>
        <dbReference type="SAM" id="Coils"/>
    </source>
</evidence>
<dbReference type="KEGG" id="btab:109044569"/>
<dbReference type="AlphaFoldDB" id="A0A9P0EZK4"/>
<dbReference type="InterPro" id="IPR001841">
    <property type="entry name" value="Znf_RING"/>
</dbReference>
<evidence type="ECO:0000256" key="4">
    <source>
        <dbReference type="SAM" id="MobiDB-lite"/>
    </source>
</evidence>
<feature type="domain" description="RING-type" evidence="5">
    <location>
        <begin position="8"/>
        <end position="48"/>
    </location>
</feature>
<dbReference type="GO" id="GO:0000795">
    <property type="term" value="C:synaptonemal complex"/>
    <property type="evidence" value="ECO:0007669"/>
    <property type="project" value="InterPro"/>
</dbReference>